<dbReference type="InterPro" id="IPR027450">
    <property type="entry name" value="AlkB-like"/>
</dbReference>
<name>A0A6J4P296_9ACTN</name>
<dbReference type="InterPro" id="IPR032857">
    <property type="entry name" value="ALKBH4"/>
</dbReference>
<accession>A0A6J4P296</accession>
<proteinExistence type="predicted"/>
<evidence type="ECO:0000313" key="3">
    <source>
        <dbReference type="EMBL" id="CAA9402286.1"/>
    </source>
</evidence>
<dbReference type="InterPro" id="IPR037151">
    <property type="entry name" value="AlkB-like_sf"/>
</dbReference>
<feature type="compositionally biased region" description="Basic and acidic residues" evidence="1">
    <location>
        <begin position="213"/>
        <end position="222"/>
    </location>
</feature>
<dbReference type="GO" id="GO:0032259">
    <property type="term" value="P:methylation"/>
    <property type="evidence" value="ECO:0007669"/>
    <property type="project" value="UniProtKB-KW"/>
</dbReference>
<feature type="domain" description="Fe2OG dioxygenase" evidence="2">
    <location>
        <begin position="92"/>
        <end position="185"/>
    </location>
</feature>
<dbReference type="SUPFAM" id="SSF51197">
    <property type="entry name" value="Clavaminate synthase-like"/>
    <property type="match status" value="1"/>
</dbReference>
<dbReference type="AlphaFoldDB" id="A0A6J4P296"/>
<dbReference type="GO" id="GO:0070988">
    <property type="term" value="P:demethylation"/>
    <property type="evidence" value="ECO:0007669"/>
    <property type="project" value="InterPro"/>
</dbReference>
<dbReference type="PANTHER" id="PTHR12463:SF1">
    <property type="entry name" value="2-OXOGLUTARATE AND FE-DEPENDENT OXYGENASE FAMILY PROTEIN"/>
    <property type="match status" value="1"/>
</dbReference>
<dbReference type="PROSITE" id="PS51471">
    <property type="entry name" value="FE2OG_OXY"/>
    <property type="match status" value="1"/>
</dbReference>
<dbReference type="PANTHER" id="PTHR12463">
    <property type="entry name" value="OXYGENASE-RELATED"/>
    <property type="match status" value="1"/>
</dbReference>
<dbReference type="EMBL" id="CADCUM010000119">
    <property type="protein sequence ID" value="CAA9402286.1"/>
    <property type="molecule type" value="Genomic_DNA"/>
</dbReference>
<gene>
    <name evidence="3" type="ORF">AVDCRST_MAG32-3040</name>
</gene>
<dbReference type="GO" id="GO:0016491">
    <property type="term" value="F:oxidoreductase activity"/>
    <property type="evidence" value="ECO:0007669"/>
    <property type="project" value="TreeGrafter"/>
</dbReference>
<keyword evidence="3" id="KW-0489">Methyltransferase</keyword>
<dbReference type="Gene3D" id="2.60.120.590">
    <property type="entry name" value="Alpha-ketoglutarate-dependent dioxygenase AlkB-like"/>
    <property type="match status" value="1"/>
</dbReference>
<evidence type="ECO:0000256" key="1">
    <source>
        <dbReference type="SAM" id="MobiDB-lite"/>
    </source>
</evidence>
<sequence length="247" mass="26835">MAMRGVQERPAGLHYRADVVGRAEQSALLDWCRSLETEPVVMHGVESRRRVRHFGVHYDAASWRTAPTEVVPAELVRLRELAAALADVEPATLAEALVTHYPPGAGIGWHRDAQAFGPVVVGVSLAADAVMRFQRTAAGGERRVFEQPLARGSAYVLSGAARSAWQHSVPAVKEERWSVTFRQLRRRPDASASAGYRSDMTTTPDDQSPAEAFQDKDDDKPGVEVGMTEGEGSTFEPEEDPEGSAGS</sequence>
<keyword evidence="3" id="KW-0808">Transferase</keyword>
<reference evidence="3" key="1">
    <citation type="submission" date="2020-02" db="EMBL/GenBank/DDBJ databases">
        <authorList>
            <person name="Meier V. D."/>
        </authorList>
    </citation>
    <scope>NUCLEOTIDE SEQUENCE</scope>
    <source>
        <strain evidence="3">AVDCRST_MAG32</strain>
    </source>
</reference>
<feature type="compositionally biased region" description="Acidic residues" evidence="1">
    <location>
        <begin position="236"/>
        <end position="247"/>
    </location>
</feature>
<dbReference type="GO" id="GO:0008168">
    <property type="term" value="F:methyltransferase activity"/>
    <property type="evidence" value="ECO:0007669"/>
    <property type="project" value="UniProtKB-KW"/>
</dbReference>
<dbReference type="GO" id="GO:0032451">
    <property type="term" value="F:demethylase activity"/>
    <property type="evidence" value="ECO:0007669"/>
    <property type="project" value="TreeGrafter"/>
</dbReference>
<dbReference type="InterPro" id="IPR005123">
    <property type="entry name" value="Oxoglu/Fe-dep_dioxygenase_dom"/>
</dbReference>
<protein>
    <submittedName>
        <fullName evidence="3">5-carboxymethyl uridine and 5-carboxymethyl 2-thiouridine methyltransferase</fullName>
    </submittedName>
</protein>
<organism evidence="3">
    <name type="scientific">uncultured Nocardioides sp</name>
    <dbReference type="NCBI Taxonomy" id="198441"/>
    <lineage>
        <taxon>Bacteria</taxon>
        <taxon>Bacillati</taxon>
        <taxon>Actinomycetota</taxon>
        <taxon>Actinomycetes</taxon>
        <taxon>Propionibacteriales</taxon>
        <taxon>Nocardioidaceae</taxon>
        <taxon>Nocardioides</taxon>
        <taxon>environmental samples</taxon>
    </lineage>
</organism>
<evidence type="ECO:0000259" key="2">
    <source>
        <dbReference type="PROSITE" id="PS51471"/>
    </source>
</evidence>
<feature type="region of interest" description="Disordered" evidence="1">
    <location>
        <begin position="188"/>
        <end position="247"/>
    </location>
</feature>
<dbReference type="Pfam" id="PF13532">
    <property type="entry name" value="2OG-FeII_Oxy_2"/>
    <property type="match status" value="1"/>
</dbReference>